<dbReference type="EMBL" id="MEWZ01000006">
    <property type="protein sequence ID" value="OGC87190.1"/>
    <property type="molecule type" value="Genomic_DNA"/>
</dbReference>
<comment type="caution">
    <text evidence="1">The sequence shown here is derived from an EMBL/GenBank/DDBJ whole genome shotgun (WGS) entry which is preliminary data.</text>
</comment>
<accession>A0A1F4XZP0</accession>
<proteinExistence type="predicted"/>
<reference evidence="1 2" key="1">
    <citation type="journal article" date="2016" name="Nat. Commun.">
        <title>Thousands of microbial genomes shed light on interconnected biogeochemical processes in an aquifer system.</title>
        <authorList>
            <person name="Anantharaman K."/>
            <person name="Brown C.T."/>
            <person name="Hug L.A."/>
            <person name="Sharon I."/>
            <person name="Castelle C.J."/>
            <person name="Probst A.J."/>
            <person name="Thomas B.C."/>
            <person name="Singh A."/>
            <person name="Wilkins M.J."/>
            <person name="Karaoz U."/>
            <person name="Brodie E.L."/>
            <person name="Williams K.H."/>
            <person name="Hubbard S.S."/>
            <person name="Banfield J.F."/>
        </authorList>
    </citation>
    <scope>NUCLEOTIDE SEQUENCE [LARGE SCALE GENOMIC DNA]</scope>
</reference>
<gene>
    <name evidence="1" type="ORF">A2949_00600</name>
</gene>
<organism evidence="1 2">
    <name type="scientific">Candidatus Adlerbacteria bacterium RIFCSPLOWO2_01_FULL_54_21b</name>
    <dbReference type="NCBI Taxonomy" id="1797245"/>
    <lineage>
        <taxon>Bacteria</taxon>
        <taxon>Candidatus Adleribacteriota</taxon>
    </lineage>
</organism>
<dbReference type="Proteomes" id="UP000178585">
    <property type="component" value="Unassembled WGS sequence"/>
</dbReference>
<protein>
    <submittedName>
        <fullName evidence="1">Uncharacterized protein</fullName>
    </submittedName>
</protein>
<dbReference type="AlphaFoldDB" id="A0A1F4XZP0"/>
<evidence type="ECO:0000313" key="1">
    <source>
        <dbReference type="EMBL" id="OGC87190.1"/>
    </source>
</evidence>
<sequence>MVVIELRDDYFKEIKLSDNQEEHSRQIAQIQDEFLKKIPNNLVLKGVEKDKAWPYVSMEANLDLLNYLVDEQVALKIKSISELTRLP</sequence>
<name>A0A1F4XZP0_9BACT</name>
<evidence type="ECO:0000313" key="2">
    <source>
        <dbReference type="Proteomes" id="UP000178585"/>
    </source>
</evidence>